<dbReference type="STRING" id="602072.A0A1R3RVN4"/>
<proteinExistence type="predicted"/>
<name>A0A1R3RVN4_ASPC5</name>
<dbReference type="OrthoDB" id="406765at2759"/>
<dbReference type="Proteomes" id="UP000188318">
    <property type="component" value="Unassembled WGS sequence"/>
</dbReference>
<dbReference type="EMBL" id="KV907495">
    <property type="protein sequence ID" value="OOF98527.1"/>
    <property type="molecule type" value="Genomic_DNA"/>
</dbReference>
<reference evidence="3" key="1">
    <citation type="journal article" date="2017" name="Genome Biol.">
        <title>Comparative genomics reveals high biological diversity and specific adaptations in the industrially and medically important fungal genus Aspergillus.</title>
        <authorList>
            <person name="de Vries R.P."/>
            <person name="Riley R."/>
            <person name="Wiebenga A."/>
            <person name="Aguilar-Osorio G."/>
            <person name="Amillis S."/>
            <person name="Uchima C.A."/>
            <person name="Anderluh G."/>
            <person name="Asadollahi M."/>
            <person name="Askin M."/>
            <person name="Barry K."/>
            <person name="Battaglia E."/>
            <person name="Bayram O."/>
            <person name="Benocci T."/>
            <person name="Braus-Stromeyer S.A."/>
            <person name="Caldana C."/>
            <person name="Canovas D."/>
            <person name="Cerqueira G.C."/>
            <person name="Chen F."/>
            <person name="Chen W."/>
            <person name="Choi C."/>
            <person name="Clum A."/>
            <person name="Dos Santos R.A."/>
            <person name="Damasio A.R."/>
            <person name="Diallinas G."/>
            <person name="Emri T."/>
            <person name="Fekete E."/>
            <person name="Flipphi M."/>
            <person name="Freyberg S."/>
            <person name="Gallo A."/>
            <person name="Gournas C."/>
            <person name="Habgood R."/>
            <person name="Hainaut M."/>
            <person name="Harispe M.L."/>
            <person name="Henrissat B."/>
            <person name="Hilden K.S."/>
            <person name="Hope R."/>
            <person name="Hossain A."/>
            <person name="Karabika E."/>
            <person name="Karaffa L."/>
            <person name="Karanyi Z."/>
            <person name="Krasevec N."/>
            <person name="Kuo A."/>
            <person name="Kusch H."/>
            <person name="LaButti K."/>
            <person name="Lagendijk E.L."/>
            <person name="Lapidus A."/>
            <person name="Levasseur A."/>
            <person name="Lindquist E."/>
            <person name="Lipzen A."/>
            <person name="Logrieco A.F."/>
            <person name="MacCabe A."/>
            <person name="Maekelae M.R."/>
            <person name="Malavazi I."/>
            <person name="Melin P."/>
            <person name="Meyer V."/>
            <person name="Mielnichuk N."/>
            <person name="Miskei M."/>
            <person name="Molnar A.P."/>
            <person name="Mule G."/>
            <person name="Ngan C.Y."/>
            <person name="Orejas M."/>
            <person name="Orosz E."/>
            <person name="Ouedraogo J.P."/>
            <person name="Overkamp K.M."/>
            <person name="Park H.-S."/>
            <person name="Perrone G."/>
            <person name="Piumi F."/>
            <person name="Punt P.J."/>
            <person name="Ram A.F."/>
            <person name="Ramon A."/>
            <person name="Rauscher S."/>
            <person name="Record E."/>
            <person name="Riano-Pachon D.M."/>
            <person name="Robert V."/>
            <person name="Roehrig J."/>
            <person name="Ruller R."/>
            <person name="Salamov A."/>
            <person name="Salih N.S."/>
            <person name="Samson R.A."/>
            <person name="Sandor E."/>
            <person name="Sanguinetti M."/>
            <person name="Schuetze T."/>
            <person name="Sepcic K."/>
            <person name="Shelest E."/>
            <person name="Sherlock G."/>
            <person name="Sophianopoulou V."/>
            <person name="Squina F.M."/>
            <person name="Sun H."/>
            <person name="Susca A."/>
            <person name="Todd R.B."/>
            <person name="Tsang A."/>
            <person name="Unkles S.E."/>
            <person name="van de Wiele N."/>
            <person name="van Rossen-Uffink D."/>
            <person name="Oliveira J.V."/>
            <person name="Vesth T.C."/>
            <person name="Visser J."/>
            <person name="Yu J.-H."/>
            <person name="Zhou M."/>
            <person name="Andersen M.R."/>
            <person name="Archer D.B."/>
            <person name="Baker S.E."/>
            <person name="Benoit I."/>
            <person name="Brakhage A.A."/>
            <person name="Braus G.H."/>
            <person name="Fischer R."/>
            <person name="Frisvad J.C."/>
            <person name="Goldman G.H."/>
            <person name="Houbraken J."/>
            <person name="Oakley B."/>
            <person name="Pocsi I."/>
            <person name="Scazzocchio C."/>
            <person name="Seiboth B."/>
            <person name="vanKuyk P.A."/>
            <person name="Wortman J."/>
            <person name="Dyer P.S."/>
            <person name="Grigoriev I.V."/>
        </authorList>
    </citation>
    <scope>NUCLEOTIDE SEQUENCE [LARGE SCALE GENOMIC DNA]</scope>
    <source>
        <strain evidence="3">ITEM 5010</strain>
    </source>
</reference>
<evidence type="ECO:0000256" key="1">
    <source>
        <dbReference type="SAM" id="MobiDB-lite"/>
    </source>
</evidence>
<dbReference type="VEuPathDB" id="FungiDB:ASPCADRAFT_127159"/>
<dbReference type="AlphaFoldDB" id="A0A1R3RVN4"/>
<feature type="region of interest" description="Disordered" evidence="1">
    <location>
        <begin position="70"/>
        <end position="110"/>
    </location>
</feature>
<evidence type="ECO:0000313" key="2">
    <source>
        <dbReference type="EMBL" id="OOF98527.1"/>
    </source>
</evidence>
<organism evidence="2 3">
    <name type="scientific">Aspergillus carbonarius (strain ITEM 5010)</name>
    <dbReference type="NCBI Taxonomy" id="602072"/>
    <lineage>
        <taxon>Eukaryota</taxon>
        <taxon>Fungi</taxon>
        <taxon>Dikarya</taxon>
        <taxon>Ascomycota</taxon>
        <taxon>Pezizomycotina</taxon>
        <taxon>Eurotiomycetes</taxon>
        <taxon>Eurotiomycetidae</taxon>
        <taxon>Eurotiales</taxon>
        <taxon>Aspergillaceae</taxon>
        <taxon>Aspergillus</taxon>
        <taxon>Aspergillus subgen. Circumdati</taxon>
    </lineage>
</organism>
<keyword evidence="3" id="KW-1185">Reference proteome</keyword>
<accession>A0A1R3RVN4</accession>
<protein>
    <submittedName>
        <fullName evidence="2">Uncharacterized protein</fullName>
    </submittedName>
</protein>
<sequence length="110" mass="12682">MDEDILAALEQVDIVTFLWCNEYYKHPGRFFSFLDRVDKSIKAVLHAPRIVNSIELVRWNADKRYLGDMKGDGFETPKTQLVDPPKYSVSELQSPTSRRANTPSYSWGLT</sequence>
<feature type="compositionally biased region" description="Polar residues" evidence="1">
    <location>
        <begin position="90"/>
        <end position="110"/>
    </location>
</feature>
<gene>
    <name evidence="2" type="ORF">ASPCADRAFT_127159</name>
</gene>
<evidence type="ECO:0000313" key="3">
    <source>
        <dbReference type="Proteomes" id="UP000188318"/>
    </source>
</evidence>